<organism evidence="2 3">
    <name type="scientific">[Mycobacterium] crassicus</name>
    <dbReference type="NCBI Taxonomy" id="2872309"/>
    <lineage>
        <taxon>Bacteria</taxon>
        <taxon>Bacillati</taxon>
        <taxon>Actinomycetota</taxon>
        <taxon>Actinomycetes</taxon>
        <taxon>Mycobacteriales</taxon>
        <taxon>Mycobacteriaceae</taxon>
        <taxon>Mycolicibacter</taxon>
    </lineage>
</organism>
<comment type="caution">
    <text evidence="2">The sequence shown here is derived from an EMBL/GenBank/DDBJ whole genome shotgun (WGS) entry which is preliminary data.</text>
</comment>
<protein>
    <submittedName>
        <fullName evidence="2">Uncharacterized protein</fullName>
    </submittedName>
</protein>
<sequence>MSIKARVVSLLGGAAAALFAGFVMPAALAHAGSVVNGPYETCDGAVCLVMGDVNPATWTYSGFRPYSTDWKGDQAYNVEVTGADGSTTNAGTYDIKVEDYWSQWMSHSTYQYGAFTPTADSAGLDLGGFGDLTGTTMYSTSFGDYHQLTINDAANGASYSIVSTPSYVNTQVSMDGASQDYIQYTGASAPTFLWNSLYDSSFVPVPDYLIPADPWAGLDFDPSEYLNSAVAGL</sequence>
<feature type="signal peptide" evidence="1">
    <location>
        <begin position="1"/>
        <end position="29"/>
    </location>
</feature>
<accession>A0ABU5XHU3</accession>
<gene>
    <name evidence="2" type="ORF">K6T79_12455</name>
</gene>
<name>A0ABU5XHU3_9MYCO</name>
<dbReference type="Proteomes" id="UP001299596">
    <property type="component" value="Unassembled WGS sequence"/>
</dbReference>
<dbReference type="RefSeq" id="WP_225403731.1">
    <property type="nucleotide sequence ID" value="NZ_JAYJJR010000007.1"/>
</dbReference>
<reference evidence="2 3" key="1">
    <citation type="submission" date="2023-12" db="EMBL/GenBank/DDBJ databases">
        <title>Description of new species of Mycobacterium terrae complex isolated from sewage at the Sao Paulo Zoological Park Foundation in Brazil.</title>
        <authorList>
            <person name="Romagnoli C.L."/>
            <person name="Conceicao E.C."/>
            <person name="Machado E."/>
            <person name="Barreto L.B.P.F."/>
            <person name="Sharma A."/>
            <person name="Silva N.M."/>
            <person name="Marques L.E."/>
            <person name="Juliana M.A."/>
            <person name="Lourenco M.C.S."/>
            <person name="Digiampietri L.A."/>
            <person name="Suffys P.N."/>
            <person name="Viana-Niero C."/>
        </authorList>
    </citation>
    <scope>NUCLEOTIDE SEQUENCE [LARGE SCALE GENOMIC DNA]</scope>
    <source>
        <strain evidence="2 3">MYC098</strain>
    </source>
</reference>
<evidence type="ECO:0000313" key="2">
    <source>
        <dbReference type="EMBL" id="MEB3021863.1"/>
    </source>
</evidence>
<keyword evidence="3" id="KW-1185">Reference proteome</keyword>
<keyword evidence="1" id="KW-0732">Signal</keyword>
<evidence type="ECO:0000313" key="3">
    <source>
        <dbReference type="Proteomes" id="UP001299596"/>
    </source>
</evidence>
<dbReference type="EMBL" id="JAYJJR010000007">
    <property type="protein sequence ID" value="MEB3021863.1"/>
    <property type="molecule type" value="Genomic_DNA"/>
</dbReference>
<evidence type="ECO:0000256" key="1">
    <source>
        <dbReference type="SAM" id="SignalP"/>
    </source>
</evidence>
<proteinExistence type="predicted"/>
<feature type="chain" id="PRO_5046001341" evidence="1">
    <location>
        <begin position="30"/>
        <end position="233"/>
    </location>
</feature>